<sequence length="134" mass="15329">MSRALVFLFLAVQLFCITSWAAPQGDDPAPEINLQEPPFWMPSYDEFKNLRPVQKEYYLKKVLPALQKIPGLEKVSQNSLEEASIWYKSWDGVRLKLYTACLKDSLAKACDEVADVRIKTLENYSVKKNGSTRP</sequence>
<proteinExistence type="predicted"/>
<keyword evidence="1" id="KW-0732">Signal</keyword>
<organism evidence="2 3">
    <name type="scientific">Bdellovibrio bacteriovorus</name>
    <dbReference type="NCBI Taxonomy" id="959"/>
    <lineage>
        <taxon>Bacteria</taxon>
        <taxon>Pseudomonadati</taxon>
        <taxon>Bdellovibrionota</taxon>
        <taxon>Bdellovibrionia</taxon>
        <taxon>Bdellovibrionales</taxon>
        <taxon>Pseudobdellovibrionaceae</taxon>
        <taxon>Bdellovibrio</taxon>
    </lineage>
</organism>
<comment type="caution">
    <text evidence="2">The sequence shown here is derived from an EMBL/GenBank/DDBJ whole genome shotgun (WGS) entry which is preliminary data.</text>
</comment>
<evidence type="ECO:0000313" key="2">
    <source>
        <dbReference type="EMBL" id="KYG67258.1"/>
    </source>
</evidence>
<dbReference type="EMBL" id="LUKE01000001">
    <property type="protein sequence ID" value="KYG67258.1"/>
    <property type="molecule type" value="Genomic_DNA"/>
</dbReference>
<dbReference type="RefSeq" id="WP_061834833.1">
    <property type="nucleotide sequence ID" value="NZ_LUKE01000001.1"/>
</dbReference>
<feature type="signal peptide" evidence="1">
    <location>
        <begin position="1"/>
        <end position="21"/>
    </location>
</feature>
<keyword evidence="3" id="KW-1185">Reference proteome</keyword>
<reference evidence="2 3" key="1">
    <citation type="submission" date="2016-03" db="EMBL/GenBank/DDBJ databases">
        <authorList>
            <person name="Ploux O."/>
        </authorList>
    </citation>
    <scope>NUCLEOTIDE SEQUENCE [LARGE SCALE GENOMIC DNA]</scope>
    <source>
        <strain evidence="2 3">R0</strain>
    </source>
</reference>
<evidence type="ECO:0000313" key="3">
    <source>
        <dbReference type="Proteomes" id="UP000075320"/>
    </source>
</evidence>
<name>A0A150WSA9_BDEBC</name>
<accession>A0A150WSA9</accession>
<protein>
    <submittedName>
        <fullName evidence="2">Uncharacterized protein</fullName>
    </submittedName>
</protein>
<feature type="chain" id="PRO_5007573306" evidence="1">
    <location>
        <begin position="22"/>
        <end position="134"/>
    </location>
</feature>
<dbReference type="Proteomes" id="UP000075320">
    <property type="component" value="Unassembled WGS sequence"/>
</dbReference>
<dbReference type="OrthoDB" id="9342785at2"/>
<dbReference type="AlphaFoldDB" id="A0A150WSA9"/>
<gene>
    <name evidence="2" type="ORF">AZI86_09645</name>
</gene>
<evidence type="ECO:0000256" key="1">
    <source>
        <dbReference type="SAM" id="SignalP"/>
    </source>
</evidence>